<dbReference type="EMBL" id="JALNTZ010000007">
    <property type="protein sequence ID" value="KAJ3645181.1"/>
    <property type="molecule type" value="Genomic_DNA"/>
</dbReference>
<organism evidence="1 2">
    <name type="scientific">Zophobas morio</name>
    <dbReference type="NCBI Taxonomy" id="2755281"/>
    <lineage>
        <taxon>Eukaryota</taxon>
        <taxon>Metazoa</taxon>
        <taxon>Ecdysozoa</taxon>
        <taxon>Arthropoda</taxon>
        <taxon>Hexapoda</taxon>
        <taxon>Insecta</taxon>
        <taxon>Pterygota</taxon>
        <taxon>Neoptera</taxon>
        <taxon>Endopterygota</taxon>
        <taxon>Coleoptera</taxon>
        <taxon>Polyphaga</taxon>
        <taxon>Cucujiformia</taxon>
        <taxon>Tenebrionidae</taxon>
        <taxon>Zophobas</taxon>
    </lineage>
</organism>
<name>A0AA38HX54_9CUCU</name>
<evidence type="ECO:0000313" key="1">
    <source>
        <dbReference type="EMBL" id="KAJ3645181.1"/>
    </source>
</evidence>
<dbReference type="Proteomes" id="UP001168821">
    <property type="component" value="Unassembled WGS sequence"/>
</dbReference>
<proteinExistence type="predicted"/>
<dbReference type="AlphaFoldDB" id="A0AA38HX54"/>
<accession>A0AA38HX54</accession>
<gene>
    <name evidence="1" type="ORF">Zmor_022861</name>
</gene>
<keyword evidence="2" id="KW-1185">Reference proteome</keyword>
<evidence type="ECO:0000313" key="2">
    <source>
        <dbReference type="Proteomes" id="UP001168821"/>
    </source>
</evidence>
<comment type="caution">
    <text evidence="1">The sequence shown here is derived from an EMBL/GenBank/DDBJ whole genome shotgun (WGS) entry which is preliminary data.</text>
</comment>
<protein>
    <submittedName>
        <fullName evidence="1">Uncharacterized protein</fullName>
    </submittedName>
</protein>
<sequence length="206" mass="22280">MIVLIVKLWEKIINVVLDVKMGAQLAASRIDQRASCAGLEGAGRTGRKPPPLLRSRTLPAIVVPGVNILQAQLGSYSPDIQQSAPSRPGFSSRFLSARVSFSRDDTVALDMRRKSAVSRLCGSGNYGPERGADGTLLLRVPAPHVVAARAYRISSPSSSSTALYRLGKLLNQGGSKNQVVVDDSNVPRRLSWERFVLLTVVWCVQT</sequence>
<reference evidence="1" key="1">
    <citation type="journal article" date="2023" name="G3 (Bethesda)">
        <title>Whole genome assemblies of Zophobas morio and Tenebrio molitor.</title>
        <authorList>
            <person name="Kaur S."/>
            <person name="Stinson S.A."/>
            <person name="diCenzo G.C."/>
        </authorList>
    </citation>
    <scope>NUCLEOTIDE SEQUENCE</scope>
    <source>
        <strain evidence="1">QUZm001</strain>
    </source>
</reference>